<dbReference type="Proteomes" id="UP000094243">
    <property type="component" value="Unassembled WGS sequence"/>
</dbReference>
<accession>A0A1E3R463</accession>
<gene>
    <name evidence="1" type="ORF">BHQ17_26480</name>
</gene>
<evidence type="ECO:0000313" key="1">
    <source>
        <dbReference type="EMBL" id="ODQ84669.1"/>
    </source>
</evidence>
<keyword evidence="2" id="KW-1185">Reference proteome</keyword>
<dbReference type="EMBL" id="MIGZ01000254">
    <property type="protein sequence ID" value="ODQ84669.1"/>
    <property type="molecule type" value="Genomic_DNA"/>
</dbReference>
<evidence type="ECO:0000313" key="2">
    <source>
        <dbReference type="Proteomes" id="UP000094243"/>
    </source>
</evidence>
<protein>
    <submittedName>
        <fullName evidence="1">Uncharacterized protein</fullName>
    </submittedName>
</protein>
<organism evidence="1 2">
    <name type="scientific">Mycolicibacterium holsaticum</name>
    <dbReference type="NCBI Taxonomy" id="152142"/>
    <lineage>
        <taxon>Bacteria</taxon>
        <taxon>Bacillati</taxon>
        <taxon>Actinomycetota</taxon>
        <taxon>Actinomycetes</taxon>
        <taxon>Mycobacteriales</taxon>
        <taxon>Mycobacteriaceae</taxon>
        <taxon>Mycolicibacterium</taxon>
    </lineage>
</organism>
<proteinExistence type="predicted"/>
<sequence length="79" mass="8705">MRVAPLQELAEVGAVDVVHRDPQLVVVFTPVMDADDVRVAQPGSQIGLADESFAEGLVLGEFRTQDLKCLFAWKPWVLN</sequence>
<dbReference type="AlphaFoldDB" id="A0A1E3R463"/>
<name>A0A1E3R463_9MYCO</name>
<comment type="caution">
    <text evidence="1">The sequence shown here is derived from an EMBL/GenBank/DDBJ whole genome shotgun (WGS) entry which is preliminary data.</text>
</comment>
<reference evidence="2" key="1">
    <citation type="submission" date="2016-09" db="EMBL/GenBank/DDBJ databases">
        <authorList>
            <person name="Greninger A.L."/>
            <person name="Jerome K.R."/>
            <person name="Mcnair B."/>
            <person name="Wallis C."/>
            <person name="Fang F."/>
        </authorList>
    </citation>
    <scope>NUCLEOTIDE SEQUENCE [LARGE SCALE GENOMIC DNA]</scope>
    <source>
        <strain evidence="2">M7</strain>
    </source>
</reference>